<accession>A0AAU7PU54</accession>
<reference evidence="3" key="1">
    <citation type="submission" date="2024-06" db="EMBL/GenBank/DDBJ databases">
        <title>Lacrimispora cavernae sp. nov., a novel anaerobe isolated from bat guano pile inside a cave.</title>
        <authorList>
            <person name="Miller S.L."/>
            <person name="Lu N."/>
            <person name="King J."/>
            <person name="Sankaranarayanan K."/>
            <person name="Lawson P.A."/>
        </authorList>
    </citation>
    <scope>NUCLEOTIDE SEQUENCE</scope>
    <source>
        <strain evidence="3">BS-2</strain>
    </source>
</reference>
<gene>
    <name evidence="3" type="ORF">ABFV83_09065</name>
</gene>
<feature type="domain" description="Transposase TnpC homeodomain" evidence="2">
    <location>
        <begin position="39"/>
        <end position="106"/>
    </location>
</feature>
<proteinExistence type="predicted"/>
<feature type="domain" description="Transposase IS66 central" evidence="1">
    <location>
        <begin position="183"/>
        <end position="247"/>
    </location>
</feature>
<dbReference type="InterPro" id="IPR052344">
    <property type="entry name" value="Transposase-related"/>
</dbReference>
<dbReference type="RefSeq" id="WP_349948561.1">
    <property type="nucleotide sequence ID" value="NZ_CP157940.1"/>
</dbReference>
<evidence type="ECO:0000259" key="1">
    <source>
        <dbReference type="Pfam" id="PF03050"/>
    </source>
</evidence>
<organism evidence="3">
    <name type="scientific">Lacrimispora sp. BS-2</name>
    <dbReference type="NCBI Taxonomy" id="3151850"/>
    <lineage>
        <taxon>Bacteria</taxon>
        <taxon>Bacillati</taxon>
        <taxon>Bacillota</taxon>
        <taxon>Clostridia</taxon>
        <taxon>Lachnospirales</taxon>
        <taxon>Lachnospiraceae</taxon>
        <taxon>Lacrimispora</taxon>
    </lineage>
</organism>
<dbReference type="PANTHER" id="PTHR33678:SF1">
    <property type="entry name" value="BLL1576 PROTEIN"/>
    <property type="match status" value="1"/>
</dbReference>
<dbReference type="AlphaFoldDB" id="A0AAU7PU54"/>
<dbReference type="InterPro" id="IPR004291">
    <property type="entry name" value="Transposase_IS66_central"/>
</dbReference>
<dbReference type="EMBL" id="CP157940">
    <property type="protein sequence ID" value="XBS55916.1"/>
    <property type="molecule type" value="Genomic_DNA"/>
</dbReference>
<protein>
    <submittedName>
        <fullName evidence="3">Transposase</fullName>
    </submittedName>
</protein>
<evidence type="ECO:0000259" key="2">
    <source>
        <dbReference type="Pfam" id="PF13007"/>
    </source>
</evidence>
<dbReference type="Pfam" id="PF13007">
    <property type="entry name" value="LZ_Tnp_IS66"/>
    <property type="match status" value="1"/>
</dbReference>
<evidence type="ECO:0000313" key="3">
    <source>
        <dbReference type="EMBL" id="XBS55916.1"/>
    </source>
</evidence>
<sequence>MANTFTEEQLNECSKEMLVQLFLSMQEQMGQMNRNMELLIEQLSIANQKRFGRSSEKLDIDGQLSMNDCFNEAEVIAALGTDLEPEMEEVSPCTYKRRKQKGKREEDLKGIETVEVLHELDKDQLEQIFGKDGWKRLPDEVYKRLDFHPATFKVLEHHVAVYAGKNNETMVKAKRSYDLLRNSIVTPSLEAAIINSKYVNAIPLYRLEQEFARNEIHLSRQNMANWTIQCAERYLSLLWDRMHKEMCSCL</sequence>
<dbReference type="Pfam" id="PF03050">
    <property type="entry name" value="DDE_Tnp_IS66"/>
    <property type="match status" value="1"/>
</dbReference>
<dbReference type="InterPro" id="IPR024463">
    <property type="entry name" value="Transposase_TnpC_homeodom"/>
</dbReference>
<dbReference type="PANTHER" id="PTHR33678">
    <property type="entry name" value="BLL1576 PROTEIN"/>
    <property type="match status" value="1"/>
</dbReference>
<name>A0AAU7PU54_9FIRM</name>